<dbReference type="EMBL" id="MH790603">
    <property type="protein sequence ID" value="QBH80158.1"/>
    <property type="molecule type" value="Genomic_DNA"/>
</dbReference>
<dbReference type="EMBL" id="MH790593">
    <property type="protein sequence ID" value="QBH79323.1"/>
    <property type="molecule type" value="Genomic_DNA"/>
</dbReference>
<proteinExistence type="predicted"/>
<dbReference type="EMBL" id="MH790660">
    <property type="protein sequence ID" value="QBH85196.1"/>
    <property type="molecule type" value="Genomic_DNA"/>
</dbReference>
<evidence type="ECO:0000313" key="4">
    <source>
        <dbReference type="EMBL" id="QBH85196.1"/>
    </source>
</evidence>
<evidence type="ECO:0000313" key="2">
    <source>
        <dbReference type="EMBL" id="QBH79323.1"/>
    </source>
</evidence>
<organism evidence="3">
    <name type="scientific">Human herpesvirus 2</name>
    <name type="common">HHV-2</name>
    <name type="synonym">Human herpes simplex virus 2</name>
    <dbReference type="NCBI Taxonomy" id="10310"/>
    <lineage>
        <taxon>Viruses</taxon>
        <taxon>Duplodnaviria</taxon>
        <taxon>Heunggongvirae</taxon>
        <taxon>Peploviricota</taxon>
        <taxon>Herviviricetes</taxon>
        <taxon>Herpesvirales</taxon>
        <taxon>Orthoherpesviridae</taxon>
        <taxon>Alphaherpesvirinae</taxon>
        <taxon>Simplexvirus</taxon>
        <taxon>Simplexvirus humanalpha2</taxon>
    </lineage>
</organism>
<sequence>MFSGRAAPSPQTRGDRWWCVDGNRGPWSVGRSASSGAYRGGGDSTAETTQKRRWRGQALEKLSPAAVVPRPATTAAVRAAAARGSIHQ</sequence>
<reference evidence="3" key="1">
    <citation type="submission" date="2018-08" db="EMBL/GenBank/DDBJ databases">
        <title>HSV2 whole genome sequences from clinical isolates.</title>
        <authorList>
            <person name="Roychoudhury P."/>
            <person name="Greninger A.L."/>
            <person name="Jerome K.R."/>
            <person name="Johnston C."/>
            <person name="Wald A."/>
            <person name="Xie H."/>
        </authorList>
    </citation>
    <scope>NUCLEOTIDE SEQUENCE</scope>
    <source>
        <strain evidence="3">2006-13869CAM</strain>
        <strain evidence="2">2006-18003CAM</strain>
        <strain evidence="4">2008-483</strain>
    </source>
</reference>
<evidence type="ECO:0000313" key="3">
    <source>
        <dbReference type="EMBL" id="QBH80158.1"/>
    </source>
</evidence>
<feature type="region of interest" description="Disordered" evidence="1">
    <location>
        <begin position="29"/>
        <end position="51"/>
    </location>
</feature>
<accession>A0A481TFU8</accession>
<protein>
    <submittedName>
        <fullName evidence="3">Uncharacterized protein</fullName>
    </submittedName>
</protein>
<evidence type="ECO:0000256" key="1">
    <source>
        <dbReference type="SAM" id="MobiDB-lite"/>
    </source>
</evidence>
<name>A0A481TFU8_HHV2</name>
<organismHost>
    <name type="scientific">Homo sapiens</name>
    <name type="common">Human</name>
    <dbReference type="NCBI Taxonomy" id="9606"/>
</organismHost>